<dbReference type="PANTHER" id="PTHR48069:SF3">
    <property type="entry name" value="DIHYDROFOLATE REDUCTASE"/>
    <property type="match status" value="1"/>
</dbReference>
<name>A0A9W6LMH1_9FUSO</name>
<dbReference type="PROSITE" id="PS51330">
    <property type="entry name" value="DHFR_2"/>
    <property type="match status" value="1"/>
</dbReference>
<dbReference type="Proteomes" id="UP001144471">
    <property type="component" value="Unassembled WGS sequence"/>
</dbReference>
<gene>
    <name evidence="8" type="ORF">PM10SUCC1_09570</name>
</gene>
<comment type="pathway">
    <text evidence="1">Cofactor biosynthesis; tetrahydrofolate biosynthesis; 5,6,7,8-tetrahydrofolate from 7,8-dihydrofolate: step 1/1.</text>
</comment>
<dbReference type="SUPFAM" id="SSF53597">
    <property type="entry name" value="Dihydrofolate reductase-like"/>
    <property type="match status" value="1"/>
</dbReference>
<evidence type="ECO:0000259" key="7">
    <source>
        <dbReference type="PROSITE" id="PS51330"/>
    </source>
</evidence>
<dbReference type="InterPro" id="IPR001796">
    <property type="entry name" value="DHFR_dom"/>
</dbReference>
<dbReference type="GO" id="GO:0006730">
    <property type="term" value="P:one-carbon metabolic process"/>
    <property type="evidence" value="ECO:0007669"/>
    <property type="project" value="UniProtKB-KW"/>
</dbReference>
<evidence type="ECO:0000256" key="2">
    <source>
        <dbReference type="ARBA" id="ARBA00009539"/>
    </source>
</evidence>
<comment type="caution">
    <text evidence="8">The sequence shown here is derived from an EMBL/GenBank/DDBJ whole genome shotgun (WGS) entry which is preliminary data.</text>
</comment>
<evidence type="ECO:0000256" key="5">
    <source>
        <dbReference type="ARBA" id="ARBA00022857"/>
    </source>
</evidence>
<evidence type="ECO:0000256" key="4">
    <source>
        <dbReference type="ARBA" id="ARBA00022563"/>
    </source>
</evidence>
<evidence type="ECO:0000313" key="8">
    <source>
        <dbReference type="EMBL" id="GLI55443.1"/>
    </source>
</evidence>
<protein>
    <recommendedName>
        <fullName evidence="3">dihydrofolate reductase</fullName>
        <ecNumber evidence="3">1.5.1.3</ecNumber>
    </recommendedName>
</protein>
<dbReference type="Pfam" id="PF00186">
    <property type="entry name" value="DHFR_1"/>
    <property type="match status" value="1"/>
</dbReference>
<evidence type="ECO:0000256" key="3">
    <source>
        <dbReference type="ARBA" id="ARBA00012856"/>
    </source>
</evidence>
<feature type="domain" description="DHFR" evidence="7">
    <location>
        <begin position="1"/>
        <end position="113"/>
    </location>
</feature>
<dbReference type="InterPro" id="IPR024072">
    <property type="entry name" value="DHFR-like_dom_sf"/>
</dbReference>
<sequence>MGRKTYESIGKPLPNRINMVVTRNKSYNAEGVFIFNSIEDALRKASVFHKEIFFIGGGAIYNEVLSLVDTMYISHIKGSYEGDTYFPEVDLNKWRTEVTESYENFDFVKYVRA</sequence>
<keyword evidence="5" id="KW-0521">NADP</keyword>
<dbReference type="GO" id="GO:0005829">
    <property type="term" value="C:cytosol"/>
    <property type="evidence" value="ECO:0007669"/>
    <property type="project" value="TreeGrafter"/>
</dbReference>
<dbReference type="GO" id="GO:0046654">
    <property type="term" value="P:tetrahydrofolate biosynthetic process"/>
    <property type="evidence" value="ECO:0007669"/>
    <property type="project" value="InterPro"/>
</dbReference>
<dbReference type="EC" id="1.5.1.3" evidence="3"/>
<keyword evidence="4" id="KW-0554">One-carbon metabolism</keyword>
<proteinExistence type="inferred from homology"/>
<dbReference type="EMBL" id="BSDY01000004">
    <property type="protein sequence ID" value="GLI55443.1"/>
    <property type="molecule type" value="Genomic_DNA"/>
</dbReference>
<dbReference type="CDD" id="cd00209">
    <property type="entry name" value="DHFR"/>
    <property type="match status" value="1"/>
</dbReference>
<keyword evidence="9" id="KW-1185">Reference proteome</keyword>
<dbReference type="PANTHER" id="PTHR48069">
    <property type="entry name" value="DIHYDROFOLATE REDUCTASE"/>
    <property type="match status" value="1"/>
</dbReference>
<dbReference type="GO" id="GO:0050661">
    <property type="term" value="F:NADP binding"/>
    <property type="evidence" value="ECO:0007669"/>
    <property type="project" value="InterPro"/>
</dbReference>
<accession>A0A9W6LMH1</accession>
<keyword evidence="6" id="KW-0560">Oxidoreductase</keyword>
<dbReference type="GO" id="GO:0004146">
    <property type="term" value="F:dihydrofolate reductase activity"/>
    <property type="evidence" value="ECO:0007669"/>
    <property type="project" value="UniProtKB-EC"/>
</dbReference>
<dbReference type="Gene3D" id="3.40.430.10">
    <property type="entry name" value="Dihydrofolate Reductase, subunit A"/>
    <property type="match status" value="1"/>
</dbReference>
<dbReference type="InterPro" id="IPR012259">
    <property type="entry name" value="DHFR"/>
</dbReference>
<organism evidence="8 9">
    <name type="scientific">Propionigenium maris DSM 9537</name>
    <dbReference type="NCBI Taxonomy" id="1123000"/>
    <lineage>
        <taxon>Bacteria</taxon>
        <taxon>Fusobacteriati</taxon>
        <taxon>Fusobacteriota</taxon>
        <taxon>Fusobacteriia</taxon>
        <taxon>Fusobacteriales</taxon>
        <taxon>Fusobacteriaceae</taxon>
        <taxon>Propionigenium</taxon>
    </lineage>
</organism>
<evidence type="ECO:0000256" key="6">
    <source>
        <dbReference type="ARBA" id="ARBA00023002"/>
    </source>
</evidence>
<dbReference type="GO" id="GO:0046452">
    <property type="term" value="P:dihydrofolate metabolic process"/>
    <property type="evidence" value="ECO:0007669"/>
    <property type="project" value="TreeGrafter"/>
</dbReference>
<dbReference type="GO" id="GO:0046655">
    <property type="term" value="P:folic acid metabolic process"/>
    <property type="evidence" value="ECO:0007669"/>
    <property type="project" value="TreeGrafter"/>
</dbReference>
<dbReference type="AlphaFoldDB" id="A0A9W6LMH1"/>
<comment type="similarity">
    <text evidence="2">Belongs to the dihydrofolate reductase family.</text>
</comment>
<evidence type="ECO:0000313" key="9">
    <source>
        <dbReference type="Proteomes" id="UP001144471"/>
    </source>
</evidence>
<evidence type="ECO:0000256" key="1">
    <source>
        <dbReference type="ARBA" id="ARBA00004903"/>
    </source>
</evidence>
<reference evidence="8" key="1">
    <citation type="submission" date="2022-12" db="EMBL/GenBank/DDBJ databases">
        <title>Reference genome sequencing for broad-spectrum identification of bacterial and archaeal isolates by mass spectrometry.</title>
        <authorList>
            <person name="Sekiguchi Y."/>
            <person name="Tourlousse D.M."/>
        </authorList>
    </citation>
    <scope>NUCLEOTIDE SEQUENCE</scope>
    <source>
        <strain evidence="8">10succ1</strain>
    </source>
</reference>